<comment type="caution">
    <text evidence="2">The sequence shown here is derived from an EMBL/GenBank/DDBJ whole genome shotgun (WGS) entry which is preliminary data.</text>
</comment>
<protein>
    <recommendedName>
        <fullName evidence="1">Condensation domain-containing protein</fullName>
    </recommendedName>
</protein>
<reference evidence="2" key="1">
    <citation type="journal article" date="2014" name="Front. Microbiol.">
        <title>High frequency of phylogenetically diverse reductive dehalogenase-homologous genes in deep subseafloor sedimentary metagenomes.</title>
        <authorList>
            <person name="Kawai M."/>
            <person name="Futagami T."/>
            <person name="Toyoda A."/>
            <person name="Takaki Y."/>
            <person name="Nishi S."/>
            <person name="Hori S."/>
            <person name="Arai W."/>
            <person name="Tsubouchi T."/>
            <person name="Morono Y."/>
            <person name="Uchiyama I."/>
            <person name="Ito T."/>
            <person name="Fujiyama A."/>
            <person name="Inagaki F."/>
            <person name="Takami H."/>
        </authorList>
    </citation>
    <scope>NUCLEOTIDE SEQUENCE</scope>
    <source>
        <strain evidence="2">Expedition CK06-06</strain>
    </source>
</reference>
<dbReference type="AlphaFoldDB" id="X0YDR7"/>
<gene>
    <name evidence="2" type="ORF">S01H4_13109</name>
</gene>
<feature type="non-terminal residue" evidence="2">
    <location>
        <position position="168"/>
    </location>
</feature>
<dbReference type="InterPro" id="IPR023213">
    <property type="entry name" value="CAT-like_dom_sf"/>
</dbReference>
<dbReference type="GO" id="GO:0003824">
    <property type="term" value="F:catalytic activity"/>
    <property type="evidence" value="ECO:0007669"/>
    <property type="project" value="InterPro"/>
</dbReference>
<dbReference type="Gene3D" id="3.30.559.10">
    <property type="entry name" value="Chloramphenicol acetyltransferase-like domain"/>
    <property type="match status" value="1"/>
</dbReference>
<dbReference type="SUPFAM" id="SSF52777">
    <property type="entry name" value="CoA-dependent acyltransferases"/>
    <property type="match status" value="1"/>
</dbReference>
<name>X0YDR7_9ZZZZ</name>
<sequence>MDENNEPWYTNEKVHENPLKVVQRTSDGDWNRELLNDYKIRFKLSTGPLARFILLQSPEISEVLIICHHVICDGTSLAILARDLLLYVGNSDRKVQEMPEPPLATPDNFPIDIKIGKAIRFAIKKMNDSWQKKKIIFDEEDEDNIFRAFWDNYNFKIISVELSEEETS</sequence>
<dbReference type="InterPro" id="IPR001242">
    <property type="entry name" value="Condensation_dom"/>
</dbReference>
<dbReference type="Pfam" id="PF00668">
    <property type="entry name" value="Condensation"/>
    <property type="match status" value="1"/>
</dbReference>
<proteinExistence type="predicted"/>
<evidence type="ECO:0000259" key="1">
    <source>
        <dbReference type="Pfam" id="PF00668"/>
    </source>
</evidence>
<feature type="domain" description="Condensation" evidence="1">
    <location>
        <begin position="2"/>
        <end position="87"/>
    </location>
</feature>
<accession>X0YDR7</accession>
<dbReference type="EMBL" id="BART01005784">
    <property type="protein sequence ID" value="GAG54029.1"/>
    <property type="molecule type" value="Genomic_DNA"/>
</dbReference>
<evidence type="ECO:0000313" key="2">
    <source>
        <dbReference type="EMBL" id="GAG54029.1"/>
    </source>
</evidence>
<organism evidence="2">
    <name type="scientific">marine sediment metagenome</name>
    <dbReference type="NCBI Taxonomy" id="412755"/>
    <lineage>
        <taxon>unclassified sequences</taxon>
        <taxon>metagenomes</taxon>
        <taxon>ecological metagenomes</taxon>
    </lineage>
</organism>